<accession>A0A1V4AU81</accession>
<dbReference type="InterPro" id="IPR006129">
    <property type="entry name" value="AdhesinB"/>
</dbReference>
<dbReference type="PANTHER" id="PTHR42953:SF2">
    <property type="entry name" value="ADHESION PROTEIN"/>
    <property type="match status" value="1"/>
</dbReference>
<name>A0A1V4AU81_9BACT</name>
<evidence type="ECO:0000256" key="3">
    <source>
        <dbReference type="ARBA" id="ARBA00022729"/>
    </source>
</evidence>
<evidence type="ECO:0000313" key="6">
    <source>
        <dbReference type="Proteomes" id="UP000189681"/>
    </source>
</evidence>
<dbReference type="SUPFAM" id="SSF53807">
    <property type="entry name" value="Helical backbone' metal receptor"/>
    <property type="match status" value="1"/>
</dbReference>
<dbReference type="GO" id="GO:0030001">
    <property type="term" value="P:metal ion transport"/>
    <property type="evidence" value="ECO:0007669"/>
    <property type="project" value="InterPro"/>
</dbReference>
<dbReference type="EMBL" id="AYTS01000064">
    <property type="protein sequence ID" value="OOP56688.1"/>
    <property type="molecule type" value="Genomic_DNA"/>
</dbReference>
<evidence type="ECO:0000256" key="2">
    <source>
        <dbReference type="ARBA" id="ARBA00022448"/>
    </source>
</evidence>
<dbReference type="InterPro" id="IPR006127">
    <property type="entry name" value="ZnuA-like"/>
</dbReference>
<dbReference type="Proteomes" id="UP000189681">
    <property type="component" value="Unassembled WGS sequence"/>
</dbReference>
<dbReference type="STRING" id="1004156.AYP45_07720"/>
<dbReference type="GO" id="GO:0046872">
    <property type="term" value="F:metal ion binding"/>
    <property type="evidence" value="ECO:0007669"/>
    <property type="project" value="InterPro"/>
</dbReference>
<reference evidence="5 6" key="1">
    <citation type="journal article" date="2017" name="Water Res.">
        <title>Discovery and metagenomic analysis of an anammox bacterial enrichment related to Candidatus "Brocadia caroliniensis" in a full-scale glycerol-fed nitritation-denitritation separate centrate treatment process.</title>
        <authorList>
            <person name="Park H."/>
            <person name="Brotto A.C."/>
            <person name="van Loosdrecht M.C."/>
            <person name="Chandran K."/>
        </authorList>
    </citation>
    <scope>NUCLEOTIDE SEQUENCE [LARGE SCALE GENOMIC DNA]</scope>
    <source>
        <strain evidence="5">26THWARD</strain>
    </source>
</reference>
<sequence>MKTAYQVLILCILFVVSWVSVVHAKLNIVATTPDLGSIVREIGKDKVEVTSIAKPTEDPHFVDAKPSFIVKLNKADMLIDGGLQLEIGWLPNLVTGARNQKILPGNPGYVVASAGVPVLELPASLDRARGDVHPLGNPHFMLDPLNGKIVATQICNRLCQIDEKNGSYYKINLKDFVARLDQKFSEWQKKTEPFHGTKIVTYHKTFPYFAKRFNLIVVGTLEPKPGIPPSPAHINQLIPMMKNEGVKLIVIEQFRERKIPEFVAEQTGAKVVILPIMVGGVKETDDYLSFFDYTINQLVSALNAKS</sequence>
<dbReference type="InterPro" id="IPR006128">
    <property type="entry name" value="Lipoprotein_PsaA-like"/>
</dbReference>
<keyword evidence="3" id="KW-0732">Signal</keyword>
<evidence type="ECO:0000256" key="4">
    <source>
        <dbReference type="RuleBase" id="RU003512"/>
    </source>
</evidence>
<gene>
    <name evidence="5" type="ORF">AYP45_07720</name>
</gene>
<dbReference type="PANTHER" id="PTHR42953">
    <property type="entry name" value="HIGH-AFFINITY ZINC UPTAKE SYSTEM PROTEIN ZNUA-RELATED"/>
    <property type="match status" value="1"/>
</dbReference>
<dbReference type="GO" id="GO:0007155">
    <property type="term" value="P:cell adhesion"/>
    <property type="evidence" value="ECO:0007669"/>
    <property type="project" value="InterPro"/>
</dbReference>
<comment type="similarity">
    <text evidence="1 4">Belongs to the bacterial solute-binding protein 9 family.</text>
</comment>
<protein>
    <submittedName>
        <fullName evidence="5">ABC transporter substrate-binding protein</fullName>
    </submittedName>
</protein>
<comment type="caution">
    <text evidence="5">The sequence shown here is derived from an EMBL/GenBank/DDBJ whole genome shotgun (WGS) entry which is preliminary data.</text>
</comment>
<keyword evidence="2 4" id="KW-0813">Transport</keyword>
<proteinExistence type="inferred from homology"/>
<evidence type="ECO:0000256" key="1">
    <source>
        <dbReference type="ARBA" id="ARBA00011028"/>
    </source>
</evidence>
<dbReference type="PRINTS" id="PR00691">
    <property type="entry name" value="ADHESINB"/>
</dbReference>
<dbReference type="InterPro" id="IPR050492">
    <property type="entry name" value="Bact_metal-bind_prot9"/>
</dbReference>
<evidence type="ECO:0000313" key="5">
    <source>
        <dbReference type="EMBL" id="OOP56688.1"/>
    </source>
</evidence>
<dbReference type="Gene3D" id="3.40.50.1980">
    <property type="entry name" value="Nitrogenase molybdenum iron protein domain"/>
    <property type="match status" value="2"/>
</dbReference>
<dbReference type="Pfam" id="PF01297">
    <property type="entry name" value="ZnuA"/>
    <property type="match status" value="1"/>
</dbReference>
<dbReference type="PRINTS" id="PR00690">
    <property type="entry name" value="ADHESNFAMILY"/>
</dbReference>
<organism evidence="5 6">
    <name type="scientific">Candidatus Brocadia carolinensis</name>
    <dbReference type="NCBI Taxonomy" id="1004156"/>
    <lineage>
        <taxon>Bacteria</taxon>
        <taxon>Pseudomonadati</taxon>
        <taxon>Planctomycetota</taxon>
        <taxon>Candidatus Brocadiia</taxon>
        <taxon>Candidatus Brocadiales</taxon>
        <taxon>Candidatus Brocadiaceae</taxon>
        <taxon>Candidatus Brocadia</taxon>
    </lineage>
</organism>
<dbReference type="AlphaFoldDB" id="A0A1V4AU81"/>